<feature type="region of interest" description="Disordered" evidence="1">
    <location>
        <begin position="79"/>
        <end position="113"/>
    </location>
</feature>
<protein>
    <submittedName>
        <fullName evidence="2">Uncharacterized protein</fullName>
    </submittedName>
</protein>
<gene>
    <name evidence="2" type="ORF">CHGG_04412</name>
</gene>
<proteinExistence type="predicted"/>
<sequence length="185" mass="19819">MDPSTMEPSTVDPSGGPLLGVSVSDLETTATSVVRALKTSYPNVRIAVIGGLARIHYCAAGVSRTMWTSLSTILRTIRDSSSAPVPPTPALCLKRPPLPPHHSTSPQSRRLPYGVGLTPFERCVRLAKGLGSSSGLVCRENHKQVGRQTGGQTDRQTDKQEDSDAGDAGNEEGRESVEERRRGSW</sequence>
<evidence type="ECO:0000256" key="1">
    <source>
        <dbReference type="SAM" id="MobiDB-lite"/>
    </source>
</evidence>
<feature type="region of interest" description="Disordered" evidence="1">
    <location>
        <begin position="141"/>
        <end position="185"/>
    </location>
</feature>
<name>Q2H1D4_CHAGB</name>
<dbReference type="HOGENOM" id="CLU_1461145_0_0_1"/>
<dbReference type="InParanoid" id="Q2H1D4"/>
<evidence type="ECO:0000313" key="3">
    <source>
        <dbReference type="Proteomes" id="UP000001056"/>
    </source>
</evidence>
<evidence type="ECO:0000313" key="2">
    <source>
        <dbReference type="EMBL" id="EAQ87793.1"/>
    </source>
</evidence>
<dbReference type="AlphaFoldDB" id="Q2H1D4"/>
<feature type="compositionally biased region" description="Basic and acidic residues" evidence="1">
    <location>
        <begin position="171"/>
        <end position="185"/>
    </location>
</feature>
<keyword evidence="3" id="KW-1185">Reference proteome</keyword>
<dbReference type="Proteomes" id="UP000001056">
    <property type="component" value="Unassembled WGS sequence"/>
</dbReference>
<dbReference type="EMBL" id="CH408032">
    <property type="protein sequence ID" value="EAQ87793.1"/>
    <property type="molecule type" value="Genomic_DNA"/>
</dbReference>
<accession>Q2H1D4</accession>
<reference evidence="3" key="1">
    <citation type="journal article" date="2015" name="Genome Announc.">
        <title>Draft genome sequence of the cellulolytic fungus Chaetomium globosum.</title>
        <authorList>
            <person name="Cuomo C.A."/>
            <person name="Untereiner W.A."/>
            <person name="Ma L.-J."/>
            <person name="Grabherr M."/>
            <person name="Birren B.W."/>
        </authorList>
    </citation>
    <scope>NUCLEOTIDE SEQUENCE [LARGE SCALE GENOMIC DNA]</scope>
    <source>
        <strain evidence="3">ATCC 6205 / CBS 148.51 / DSM 1962 / NBRC 6347 / NRRL 1970</strain>
    </source>
</reference>
<dbReference type="OrthoDB" id="5421247at2759"/>
<dbReference type="GeneID" id="4392862"/>
<organism evidence="2 3">
    <name type="scientific">Chaetomium globosum (strain ATCC 6205 / CBS 148.51 / DSM 1962 / NBRC 6347 / NRRL 1970)</name>
    <name type="common">Soil fungus</name>
    <dbReference type="NCBI Taxonomy" id="306901"/>
    <lineage>
        <taxon>Eukaryota</taxon>
        <taxon>Fungi</taxon>
        <taxon>Dikarya</taxon>
        <taxon>Ascomycota</taxon>
        <taxon>Pezizomycotina</taxon>
        <taxon>Sordariomycetes</taxon>
        <taxon>Sordariomycetidae</taxon>
        <taxon>Sordariales</taxon>
        <taxon>Chaetomiaceae</taxon>
        <taxon>Chaetomium</taxon>
    </lineage>
</organism>
<dbReference type="RefSeq" id="XP_001223626.1">
    <property type="nucleotide sequence ID" value="XM_001223625.1"/>
</dbReference>
<dbReference type="VEuPathDB" id="FungiDB:CHGG_04412"/>